<dbReference type="PANTHER" id="PTHR17630">
    <property type="entry name" value="DIENELACTONE HYDROLASE"/>
    <property type="match status" value="1"/>
</dbReference>
<dbReference type="OMA" id="GDNPHTP"/>
<dbReference type="KEGG" id="clus:A9F13_03g02321"/>
<protein>
    <submittedName>
        <fullName evidence="2">Hydrolase</fullName>
    </submittedName>
</protein>
<evidence type="ECO:0000313" key="2">
    <source>
        <dbReference type="EMBL" id="OVF10090.1"/>
    </source>
</evidence>
<reference evidence="2 3" key="1">
    <citation type="submission" date="2017-04" db="EMBL/GenBank/DDBJ databases">
        <title>Draft genome of the yeast Clavispora lusitaniae type strain CBS 6936.</title>
        <authorList>
            <person name="Durrens P."/>
            <person name="Klopp C."/>
            <person name="Biteau N."/>
            <person name="Fitton-Ouhabi V."/>
            <person name="Dementhon K."/>
            <person name="Accoceberry I."/>
            <person name="Sherman D.J."/>
            <person name="Noel T."/>
        </authorList>
    </citation>
    <scope>NUCLEOTIDE SEQUENCE [LARGE SCALE GENOMIC DNA]</scope>
    <source>
        <strain evidence="2 3">CBS 6936</strain>
    </source>
</reference>
<evidence type="ECO:0000313" key="3">
    <source>
        <dbReference type="Proteomes" id="UP000195602"/>
    </source>
</evidence>
<dbReference type="InterPro" id="IPR002925">
    <property type="entry name" value="Dienelactn_hydro"/>
</dbReference>
<feature type="domain" description="Dienelactone hydrolase" evidence="1">
    <location>
        <begin position="31"/>
        <end position="234"/>
    </location>
</feature>
<dbReference type="Pfam" id="PF01738">
    <property type="entry name" value="DLH"/>
    <property type="match status" value="1"/>
</dbReference>
<dbReference type="AlphaFoldDB" id="A0AA91Q2H9"/>
<dbReference type="PANTHER" id="PTHR17630:SF44">
    <property type="entry name" value="PROTEIN AIM2"/>
    <property type="match status" value="1"/>
</dbReference>
<dbReference type="InterPro" id="IPR029058">
    <property type="entry name" value="AB_hydrolase_fold"/>
</dbReference>
<sequence>MASNPPGKCCTLSSFHEGTPKGKHVPFCGLETYVTGEDSDRTVVILTDIYGSKYNNVLLVADEIAKCGYKVYIPDILKGDPVDGSVSLDKWLPNHTNEITKPIVDDFLAAFRKEVNPKFLGVIGYCFGAKYAIQQISASGHADAAAVAHPSFVSIEEVAEIKKPIIISAAEEDSIFPPELRHQTEAKLAEIGARYQIDLFSGVSHGFAVRGDISNPVVKYAKEKALADQLQFFALF</sequence>
<evidence type="ECO:0000259" key="1">
    <source>
        <dbReference type="Pfam" id="PF01738"/>
    </source>
</evidence>
<dbReference type="EMBL" id="LYUB02000003">
    <property type="protein sequence ID" value="OVF10090.1"/>
    <property type="molecule type" value="Genomic_DNA"/>
</dbReference>
<dbReference type="SUPFAM" id="SSF53474">
    <property type="entry name" value="alpha/beta-Hydrolases"/>
    <property type="match status" value="1"/>
</dbReference>
<organism evidence="2 3">
    <name type="scientific">Clavispora lusitaniae</name>
    <name type="common">Candida lusitaniae</name>
    <dbReference type="NCBI Taxonomy" id="36911"/>
    <lineage>
        <taxon>Eukaryota</taxon>
        <taxon>Fungi</taxon>
        <taxon>Dikarya</taxon>
        <taxon>Ascomycota</taxon>
        <taxon>Saccharomycotina</taxon>
        <taxon>Pichiomycetes</taxon>
        <taxon>Metschnikowiaceae</taxon>
        <taxon>Clavispora</taxon>
    </lineage>
</organism>
<dbReference type="GO" id="GO:0016787">
    <property type="term" value="F:hydrolase activity"/>
    <property type="evidence" value="ECO:0007669"/>
    <property type="project" value="UniProtKB-KW"/>
</dbReference>
<comment type="caution">
    <text evidence="2">The sequence shown here is derived from an EMBL/GenBank/DDBJ whole genome shotgun (WGS) entry which is preliminary data.</text>
</comment>
<dbReference type="Gene3D" id="3.40.50.1820">
    <property type="entry name" value="alpha/beta hydrolase"/>
    <property type="match status" value="1"/>
</dbReference>
<gene>
    <name evidence="2" type="ORF">A9F13_03g02321</name>
</gene>
<keyword evidence="2" id="KW-0378">Hydrolase</keyword>
<proteinExistence type="predicted"/>
<dbReference type="Proteomes" id="UP000195602">
    <property type="component" value="Unassembled WGS sequence"/>
</dbReference>
<accession>A0AA91Q2H9</accession>
<name>A0AA91Q2H9_CLALS</name>